<keyword evidence="1" id="KW-0472">Membrane</keyword>
<keyword evidence="3" id="KW-1185">Reference proteome</keyword>
<gene>
    <name evidence="2" type="ordered locus">Oweho_0650</name>
</gene>
<dbReference type="EMBL" id="CP003156">
    <property type="protein sequence ID" value="AEV31664.1"/>
    <property type="molecule type" value="Genomic_DNA"/>
</dbReference>
<feature type="transmembrane region" description="Helical" evidence="1">
    <location>
        <begin position="85"/>
        <end position="103"/>
    </location>
</feature>
<evidence type="ECO:0008006" key="4">
    <source>
        <dbReference type="Google" id="ProtNLM"/>
    </source>
</evidence>
<dbReference type="HOGENOM" id="CLU_155106_2_0_10"/>
<dbReference type="AlphaFoldDB" id="G8R0Z3"/>
<proteinExistence type="predicted"/>
<dbReference type="InterPro" id="IPR025962">
    <property type="entry name" value="SdpI/YhfL"/>
</dbReference>
<evidence type="ECO:0000256" key="1">
    <source>
        <dbReference type="SAM" id="Phobius"/>
    </source>
</evidence>
<evidence type="ECO:0000313" key="3">
    <source>
        <dbReference type="Proteomes" id="UP000005631"/>
    </source>
</evidence>
<dbReference type="OrthoDB" id="3173919at2"/>
<evidence type="ECO:0000313" key="2">
    <source>
        <dbReference type="EMBL" id="AEV31664.1"/>
    </source>
</evidence>
<dbReference type="eggNOG" id="COG5658">
    <property type="taxonomic scope" value="Bacteria"/>
</dbReference>
<name>G8R0Z3_OWEHD</name>
<dbReference type="Pfam" id="PF13630">
    <property type="entry name" value="SdpI"/>
    <property type="match status" value="1"/>
</dbReference>
<organism evidence="2 3">
    <name type="scientific">Owenweeksia hongkongensis (strain DSM 17368 / CIP 108786 / JCM 12287 / NRRL B-23963 / UST20020801)</name>
    <dbReference type="NCBI Taxonomy" id="926562"/>
    <lineage>
        <taxon>Bacteria</taxon>
        <taxon>Pseudomonadati</taxon>
        <taxon>Bacteroidota</taxon>
        <taxon>Flavobacteriia</taxon>
        <taxon>Flavobacteriales</taxon>
        <taxon>Owenweeksiaceae</taxon>
        <taxon>Owenweeksia</taxon>
    </lineage>
</organism>
<protein>
    <recommendedName>
        <fullName evidence="4">SdpI/YhfL protein family</fullName>
    </recommendedName>
</protein>
<dbReference type="STRING" id="926562.Oweho_0650"/>
<keyword evidence="1" id="KW-0812">Transmembrane</keyword>
<dbReference type="Proteomes" id="UP000005631">
    <property type="component" value="Chromosome"/>
</dbReference>
<reference evidence="2 3" key="1">
    <citation type="journal article" date="2012" name="Stand. Genomic Sci.">
        <title>Genome sequence of the orange-pigmented seawater bacterium Owenweeksia hongkongensis type strain (UST20020801(T)).</title>
        <authorList>
            <person name="Riedel T."/>
            <person name="Held B."/>
            <person name="Nolan M."/>
            <person name="Lucas S."/>
            <person name="Lapidus A."/>
            <person name="Tice H."/>
            <person name="Del Rio T.G."/>
            <person name="Cheng J.F."/>
            <person name="Han C."/>
            <person name="Tapia R."/>
            <person name="Goodwin L.A."/>
            <person name="Pitluck S."/>
            <person name="Liolios K."/>
            <person name="Mavromatis K."/>
            <person name="Pagani I."/>
            <person name="Ivanova N."/>
            <person name="Mikhailova N."/>
            <person name="Pati A."/>
            <person name="Chen A."/>
            <person name="Palaniappan K."/>
            <person name="Rohde M."/>
            <person name="Tindall B.J."/>
            <person name="Detter J.C."/>
            <person name="Goker M."/>
            <person name="Woyke T."/>
            <person name="Bristow J."/>
            <person name="Eisen J.A."/>
            <person name="Markowitz V."/>
            <person name="Hugenholtz P."/>
            <person name="Klenk H.P."/>
            <person name="Kyrpides N.C."/>
        </authorList>
    </citation>
    <scope>NUCLEOTIDE SEQUENCE</scope>
    <source>
        <strain evidence="3">DSM 17368 / JCM 12287 / NRRL B-23963</strain>
    </source>
</reference>
<dbReference type="KEGG" id="oho:Oweho_0650"/>
<dbReference type="RefSeq" id="WP_014201025.1">
    <property type="nucleotide sequence ID" value="NC_016599.1"/>
</dbReference>
<keyword evidence="1" id="KW-1133">Transmembrane helix</keyword>
<accession>G8R0Z3</accession>
<feature type="transmembrane region" description="Helical" evidence="1">
    <location>
        <begin position="6"/>
        <end position="26"/>
    </location>
</feature>
<sequence length="121" mass="13925">MDFTNPFFITSLLLGLIYIIAGWLMIKFPPKWPNYLYGYRTGRAMKNELNWNFAQRFSAKEMMKAGMVFLLIAVASPIIPSDDTTTVVTVVVLLFLLMMYPIISTEKALKKFDNKNSNKDE</sequence>